<dbReference type="PROSITE" id="PS51257">
    <property type="entry name" value="PROKAR_LIPOPROTEIN"/>
    <property type="match status" value="1"/>
</dbReference>
<name>A0ABT3RN80_9BACT</name>
<accession>A0ABT3RN80</accession>
<dbReference type="RefSeq" id="WP_266055426.1">
    <property type="nucleotide sequence ID" value="NZ_JAPFQN010000003.1"/>
</dbReference>
<sequence length="138" mass="15649">MHTSIIKYKIFIIGLFLIFSCDRNDPDEVIDCIEEDKYLVIRDTEAPSSARVGQTIQINLKIVLSNSCETFQEITDSRNGDITYINATGIYDGCNPCTQAESVVEKIYEFTPQSKGTYSFIFNTEIKSEQFSFSISIN</sequence>
<organism evidence="1 2">
    <name type="scientific">Mangrovivirga halotolerans</name>
    <dbReference type="NCBI Taxonomy" id="2993936"/>
    <lineage>
        <taxon>Bacteria</taxon>
        <taxon>Pseudomonadati</taxon>
        <taxon>Bacteroidota</taxon>
        <taxon>Cytophagia</taxon>
        <taxon>Cytophagales</taxon>
        <taxon>Mangrovivirgaceae</taxon>
        <taxon>Mangrovivirga</taxon>
    </lineage>
</organism>
<gene>
    <name evidence="1" type="ORF">OO013_04220</name>
</gene>
<evidence type="ECO:0008006" key="3">
    <source>
        <dbReference type="Google" id="ProtNLM"/>
    </source>
</evidence>
<dbReference type="EMBL" id="JAPFQN010000003">
    <property type="protein sequence ID" value="MCX2743055.1"/>
    <property type="molecule type" value="Genomic_DNA"/>
</dbReference>
<dbReference type="Proteomes" id="UP001209885">
    <property type="component" value="Unassembled WGS sequence"/>
</dbReference>
<comment type="caution">
    <text evidence="1">The sequence shown here is derived from an EMBL/GenBank/DDBJ whole genome shotgun (WGS) entry which is preliminary data.</text>
</comment>
<keyword evidence="2" id="KW-1185">Reference proteome</keyword>
<evidence type="ECO:0000313" key="2">
    <source>
        <dbReference type="Proteomes" id="UP001209885"/>
    </source>
</evidence>
<proteinExistence type="predicted"/>
<evidence type="ECO:0000313" key="1">
    <source>
        <dbReference type="EMBL" id="MCX2743055.1"/>
    </source>
</evidence>
<protein>
    <recommendedName>
        <fullName evidence="3">DUF4625 domain-containing protein</fullName>
    </recommendedName>
</protein>
<reference evidence="1 2" key="1">
    <citation type="submission" date="2022-11" db="EMBL/GenBank/DDBJ databases">
        <title>The characterization of three novel Bacteroidetes species and genomic analysis of their roles in tidal elemental geochemical cycles.</title>
        <authorList>
            <person name="Ma K."/>
        </authorList>
    </citation>
    <scope>NUCLEOTIDE SEQUENCE [LARGE SCALE GENOMIC DNA]</scope>
    <source>
        <strain evidence="1 2">M17</strain>
    </source>
</reference>